<name>A0A6C0DST2_9ZZZZ</name>
<proteinExistence type="inferred from homology"/>
<dbReference type="InterPro" id="IPR050703">
    <property type="entry name" value="Flavin_MAO"/>
</dbReference>
<evidence type="ECO:0000259" key="2">
    <source>
        <dbReference type="Pfam" id="PF01593"/>
    </source>
</evidence>
<evidence type="ECO:0000313" key="3">
    <source>
        <dbReference type="EMBL" id="QHT20046.1"/>
    </source>
</evidence>
<dbReference type="AlphaFoldDB" id="A0A6C0DST2"/>
<accession>A0A6C0DST2</accession>
<reference evidence="3" key="1">
    <citation type="journal article" date="2020" name="Nature">
        <title>Giant virus diversity and host interactions through global metagenomics.</title>
        <authorList>
            <person name="Schulz F."/>
            <person name="Roux S."/>
            <person name="Paez-Espino D."/>
            <person name="Jungbluth S."/>
            <person name="Walsh D.A."/>
            <person name="Denef V.J."/>
            <person name="McMahon K.D."/>
            <person name="Konstantinidis K.T."/>
            <person name="Eloe-Fadrosh E.A."/>
            <person name="Kyrpides N.C."/>
            <person name="Woyke T."/>
        </authorList>
    </citation>
    <scope>NUCLEOTIDE SEQUENCE</scope>
    <source>
        <strain evidence="3">GVMAG-M-3300023174-60</strain>
    </source>
</reference>
<sequence>MSTYDLIIVGGGVAGLRTGIETLKRHSNLRCCILEKYGYIGGRVNTFRKDIPKVGEVQWENGAGRISFSHTKVLKLLNQFNLHLIPIPEETDYVAEPTYINKETYITGNKFSDFINVFLGPIAQLSPETLASHTLKELLDKTLGYSGAKNFYIQFPYYSEIHTLRADLALHAFRNEMKSNKGFGVCAEGLSSLTNEMMMEFISLGGTVIMHTTLKSITNNIDNSITLDCQFHNLTQKKTYISNAIVLALHHTAVKNIKGVNKMPVLRHLKMTPLLRMYAIFPTKGGVSWFSGLNKIVTNSPIRYIIPVNGKRGIVMISYTDGDDAKWWIKQDESAAEHGEENVKDLVMTEIRKLFPERSIPNPIFFKQHPWYDGCTYWLPGSYDVEEESTKSLHPLPDKFPNLFMCGESFAVDQCWMESALVQADKLLEHNSFCVTMRNM</sequence>
<dbReference type="EMBL" id="MN739677">
    <property type="protein sequence ID" value="QHT20046.1"/>
    <property type="molecule type" value="Genomic_DNA"/>
</dbReference>
<dbReference type="Pfam" id="PF01593">
    <property type="entry name" value="Amino_oxidase"/>
    <property type="match status" value="1"/>
</dbReference>
<comment type="similarity">
    <text evidence="1">Belongs to the flavin monoamine oxidase family.</text>
</comment>
<protein>
    <recommendedName>
        <fullName evidence="2">Amine oxidase domain-containing protein</fullName>
    </recommendedName>
</protein>
<organism evidence="3">
    <name type="scientific">viral metagenome</name>
    <dbReference type="NCBI Taxonomy" id="1070528"/>
    <lineage>
        <taxon>unclassified sequences</taxon>
        <taxon>metagenomes</taxon>
        <taxon>organismal metagenomes</taxon>
    </lineage>
</organism>
<feature type="domain" description="Amine oxidase" evidence="2">
    <location>
        <begin position="22"/>
        <end position="423"/>
    </location>
</feature>
<dbReference type="InterPro" id="IPR002937">
    <property type="entry name" value="Amino_oxidase"/>
</dbReference>
<dbReference type="PANTHER" id="PTHR43563">
    <property type="entry name" value="AMINE OXIDASE"/>
    <property type="match status" value="1"/>
</dbReference>
<dbReference type="SUPFAM" id="SSF51905">
    <property type="entry name" value="FAD/NAD(P)-binding domain"/>
    <property type="match status" value="1"/>
</dbReference>
<dbReference type="InterPro" id="IPR036188">
    <property type="entry name" value="FAD/NAD-bd_sf"/>
</dbReference>
<dbReference type="PANTHER" id="PTHR43563:SF1">
    <property type="entry name" value="AMINE OXIDASE [FLAVIN-CONTAINING] B"/>
    <property type="match status" value="1"/>
</dbReference>
<dbReference type="GO" id="GO:0016491">
    <property type="term" value="F:oxidoreductase activity"/>
    <property type="evidence" value="ECO:0007669"/>
    <property type="project" value="InterPro"/>
</dbReference>
<dbReference type="Gene3D" id="3.50.50.60">
    <property type="entry name" value="FAD/NAD(P)-binding domain"/>
    <property type="match status" value="1"/>
</dbReference>
<evidence type="ECO:0000256" key="1">
    <source>
        <dbReference type="ARBA" id="ARBA00005995"/>
    </source>
</evidence>